<evidence type="ECO:0000313" key="2">
    <source>
        <dbReference type="Proteomes" id="UP001144978"/>
    </source>
</evidence>
<comment type="caution">
    <text evidence="1">The sequence shown here is derived from an EMBL/GenBank/DDBJ whole genome shotgun (WGS) entry which is preliminary data.</text>
</comment>
<dbReference type="Proteomes" id="UP001144978">
    <property type="component" value="Unassembled WGS sequence"/>
</dbReference>
<protein>
    <submittedName>
        <fullName evidence="1">Uncharacterized protein</fullName>
    </submittedName>
</protein>
<accession>A0ACC1MGR9</accession>
<proteinExistence type="predicted"/>
<sequence length="201" mass="21086">MASSSAADYINAMTAGASAPSGDDGSNVRFQTPIPPTSGLASMQSPLTDVSSDLNNERPDHGFEGLPGSRDSAGSLPIPGSPSSTMHSLSTSRELLQNHLQSPFDIAPPTHTHHRATDREFTPSATRLASQDVQAIHVRYPPVQMHGSDTRAASRIEQTEGGRHESHPHAGHHPHPPANDGVDTQADNRSSQAGGLAGGWS</sequence>
<dbReference type="EMBL" id="JANSHE010006789">
    <property type="protein sequence ID" value="KAJ2966044.1"/>
    <property type="molecule type" value="Genomic_DNA"/>
</dbReference>
<keyword evidence="2" id="KW-1185">Reference proteome</keyword>
<organism evidence="1 2">
    <name type="scientific">Trametes sanguinea</name>
    <dbReference type="NCBI Taxonomy" id="158606"/>
    <lineage>
        <taxon>Eukaryota</taxon>
        <taxon>Fungi</taxon>
        <taxon>Dikarya</taxon>
        <taxon>Basidiomycota</taxon>
        <taxon>Agaricomycotina</taxon>
        <taxon>Agaricomycetes</taxon>
        <taxon>Polyporales</taxon>
        <taxon>Polyporaceae</taxon>
        <taxon>Trametes</taxon>
    </lineage>
</organism>
<evidence type="ECO:0000313" key="1">
    <source>
        <dbReference type="EMBL" id="KAJ2966044.1"/>
    </source>
</evidence>
<gene>
    <name evidence="1" type="ORF">NUW54_g13921</name>
</gene>
<name>A0ACC1MGR9_9APHY</name>
<reference evidence="1" key="1">
    <citation type="submission" date="2022-08" db="EMBL/GenBank/DDBJ databases">
        <title>Genome Sequence of Pycnoporus sanguineus.</title>
        <authorList>
            <person name="Buettner E."/>
        </authorList>
    </citation>
    <scope>NUCLEOTIDE SEQUENCE</scope>
    <source>
        <strain evidence="1">CG-C14</strain>
    </source>
</reference>